<dbReference type="InterPro" id="IPR000206">
    <property type="entry name" value="Ribosomal_bL12"/>
</dbReference>
<keyword evidence="3" id="KW-0687">Ribonucleoprotein</keyword>
<dbReference type="Proteomes" id="UP000001449">
    <property type="component" value="Chromosome 16"/>
</dbReference>
<dbReference type="GO" id="GO:1990904">
    <property type="term" value="C:ribonucleoprotein complex"/>
    <property type="evidence" value="ECO:0007669"/>
    <property type="project" value="UniProtKB-KW"/>
</dbReference>
<dbReference type="RefSeq" id="XP_002296864.1">
    <property type="nucleotide sequence ID" value="XM_002296828.1"/>
</dbReference>
<evidence type="ECO:0000313" key="6">
    <source>
        <dbReference type="Proteomes" id="UP000001449"/>
    </source>
</evidence>
<dbReference type="KEGG" id="tps:THAPSDRAFT_10493"/>
<reference evidence="5 6" key="2">
    <citation type="journal article" date="2008" name="Nature">
        <title>The Phaeodactylum genome reveals the evolutionary history of diatom genomes.</title>
        <authorList>
            <person name="Bowler C."/>
            <person name="Allen A.E."/>
            <person name="Badger J.H."/>
            <person name="Grimwood J."/>
            <person name="Jabbari K."/>
            <person name="Kuo A."/>
            <person name="Maheswari U."/>
            <person name="Martens C."/>
            <person name="Maumus F."/>
            <person name="Otillar R.P."/>
            <person name="Rayko E."/>
            <person name="Salamov A."/>
            <person name="Vandepoele K."/>
            <person name="Beszteri B."/>
            <person name="Gruber A."/>
            <person name="Heijde M."/>
            <person name="Katinka M."/>
            <person name="Mock T."/>
            <person name="Valentin K."/>
            <person name="Verret F."/>
            <person name="Berges J.A."/>
            <person name="Brownlee C."/>
            <person name="Cadoret J.P."/>
            <person name="Chiovitti A."/>
            <person name="Choi C.J."/>
            <person name="Coesel S."/>
            <person name="De Martino A."/>
            <person name="Detter J.C."/>
            <person name="Durkin C."/>
            <person name="Falciatore A."/>
            <person name="Fournet J."/>
            <person name="Haruta M."/>
            <person name="Huysman M.J."/>
            <person name="Jenkins B.D."/>
            <person name="Jiroutova K."/>
            <person name="Jorgensen R.E."/>
            <person name="Joubert Y."/>
            <person name="Kaplan A."/>
            <person name="Kroger N."/>
            <person name="Kroth P.G."/>
            <person name="La Roche J."/>
            <person name="Lindquist E."/>
            <person name="Lommer M."/>
            <person name="Martin-Jezequel V."/>
            <person name="Lopez P.J."/>
            <person name="Lucas S."/>
            <person name="Mangogna M."/>
            <person name="McGinnis K."/>
            <person name="Medlin L.K."/>
            <person name="Montsant A."/>
            <person name="Oudot-Le Secq M.P."/>
            <person name="Napoli C."/>
            <person name="Obornik M."/>
            <person name="Parker M.S."/>
            <person name="Petit J.L."/>
            <person name="Porcel B.M."/>
            <person name="Poulsen N."/>
            <person name="Robison M."/>
            <person name="Rychlewski L."/>
            <person name="Rynearson T.A."/>
            <person name="Schmutz J."/>
            <person name="Shapiro H."/>
            <person name="Siaut M."/>
            <person name="Stanley M."/>
            <person name="Sussman M.R."/>
            <person name="Taylor A.R."/>
            <person name="Vardi A."/>
            <person name="von Dassow P."/>
            <person name="Vyverman W."/>
            <person name="Willis A."/>
            <person name="Wyrwicz L.S."/>
            <person name="Rokhsar D.S."/>
            <person name="Weissenbach J."/>
            <person name="Armbrust E.V."/>
            <person name="Green B.R."/>
            <person name="Van de Peer Y."/>
            <person name="Grigoriev I.V."/>
        </authorList>
    </citation>
    <scope>NUCLEOTIDE SEQUENCE [LARGE SCALE GENOMIC DNA]</scope>
    <source>
        <strain evidence="5 6">CCMP1335</strain>
    </source>
</reference>
<dbReference type="Pfam" id="PF00542">
    <property type="entry name" value="Ribosomal_L12"/>
    <property type="match status" value="1"/>
</dbReference>
<dbReference type="GO" id="GO:0003729">
    <property type="term" value="F:mRNA binding"/>
    <property type="evidence" value="ECO:0000318"/>
    <property type="project" value="GO_Central"/>
</dbReference>
<dbReference type="InParanoid" id="B8LCT7"/>
<gene>
    <name evidence="5" type="ORF">THAPSDRAFT_10493</name>
</gene>
<dbReference type="AlphaFoldDB" id="B8LCT7"/>
<dbReference type="Gene3D" id="3.30.1390.10">
    <property type="match status" value="1"/>
</dbReference>
<protein>
    <recommendedName>
        <fullName evidence="4">Large ribosomal subunit protein bL12 C-terminal domain-containing protein</fullName>
    </recommendedName>
</protein>
<evidence type="ECO:0000313" key="5">
    <source>
        <dbReference type="EMBL" id="EED86848.1"/>
    </source>
</evidence>
<dbReference type="PaxDb" id="35128-Thaps10493"/>
<dbReference type="HAMAP" id="MF_00368">
    <property type="entry name" value="Ribosomal_bL12"/>
    <property type="match status" value="1"/>
</dbReference>
<dbReference type="STRING" id="35128.B8LCT7"/>
<evidence type="ECO:0000256" key="3">
    <source>
        <dbReference type="ARBA" id="ARBA00023274"/>
    </source>
</evidence>
<dbReference type="eggNOG" id="KOG1715">
    <property type="taxonomic scope" value="Eukaryota"/>
</dbReference>
<dbReference type="EMBL" id="DS999418">
    <property type="protein sequence ID" value="EED86848.1"/>
    <property type="molecule type" value="Genomic_DNA"/>
</dbReference>
<keyword evidence="6" id="KW-1185">Reference proteome</keyword>
<accession>B8LCT7</accession>
<reference evidence="5 6" key="1">
    <citation type="journal article" date="2004" name="Science">
        <title>The genome of the diatom Thalassiosira pseudonana: ecology, evolution, and metabolism.</title>
        <authorList>
            <person name="Armbrust E.V."/>
            <person name="Berges J.A."/>
            <person name="Bowler C."/>
            <person name="Green B.R."/>
            <person name="Martinez D."/>
            <person name="Putnam N.H."/>
            <person name="Zhou S."/>
            <person name="Allen A.E."/>
            <person name="Apt K.E."/>
            <person name="Bechner M."/>
            <person name="Brzezinski M.A."/>
            <person name="Chaal B.K."/>
            <person name="Chiovitti A."/>
            <person name="Davis A.K."/>
            <person name="Demarest M.S."/>
            <person name="Detter J.C."/>
            <person name="Glavina T."/>
            <person name="Goodstein D."/>
            <person name="Hadi M.Z."/>
            <person name="Hellsten U."/>
            <person name="Hildebrand M."/>
            <person name="Jenkins B.D."/>
            <person name="Jurka J."/>
            <person name="Kapitonov V.V."/>
            <person name="Kroger N."/>
            <person name="Lau W.W."/>
            <person name="Lane T.W."/>
            <person name="Larimer F.W."/>
            <person name="Lippmeier J.C."/>
            <person name="Lucas S."/>
            <person name="Medina M."/>
            <person name="Montsant A."/>
            <person name="Obornik M."/>
            <person name="Parker M.S."/>
            <person name="Palenik B."/>
            <person name="Pazour G.J."/>
            <person name="Richardson P.M."/>
            <person name="Rynearson T.A."/>
            <person name="Saito M.A."/>
            <person name="Schwartz D.C."/>
            <person name="Thamatrakoln K."/>
            <person name="Valentin K."/>
            <person name="Vardi A."/>
            <person name="Wilkerson F.P."/>
            <person name="Rokhsar D.S."/>
        </authorList>
    </citation>
    <scope>NUCLEOTIDE SEQUENCE [LARGE SCALE GENOMIC DNA]</scope>
    <source>
        <strain evidence="5 6">CCMP1335</strain>
    </source>
</reference>
<dbReference type="GO" id="GO:0006412">
    <property type="term" value="P:translation"/>
    <property type="evidence" value="ECO:0000318"/>
    <property type="project" value="GO_Central"/>
</dbReference>
<comment type="similarity">
    <text evidence="1">Belongs to the bacterial ribosomal protein bL12 family.</text>
</comment>
<sequence>MITQSLPRCWPRELTLDVHPLDFTDFAPGERLPVTPLPPFDLDPSSSGAVLAPPHLHSLADQIVHLNMMEVKQLMDRIGGHFGFADDDGGYDDDNTGAAAGEGEEAEVVEEKTIFDLKLVAFDAKAKIKVIKEIRGVTSLGLKEAKELVEGAPTTVKKGIKMEEAEELKAKLEAVGAQVEIA</sequence>
<dbReference type="PANTHER" id="PTHR45987:SF4">
    <property type="entry name" value="LARGE RIBOSOMAL SUBUNIT PROTEIN BL12M"/>
    <property type="match status" value="1"/>
</dbReference>
<dbReference type="OMA" id="NTTFRIC"/>
<dbReference type="PANTHER" id="PTHR45987">
    <property type="entry name" value="39S RIBOSOMAL PROTEIN L12"/>
    <property type="match status" value="1"/>
</dbReference>
<dbReference type="GeneID" id="7442592"/>
<dbReference type="CDD" id="cd00387">
    <property type="entry name" value="Ribosomal_L7_L12"/>
    <property type="match status" value="1"/>
</dbReference>
<evidence type="ECO:0000256" key="1">
    <source>
        <dbReference type="ARBA" id="ARBA00007197"/>
    </source>
</evidence>
<proteinExistence type="inferred from homology"/>
<dbReference type="GO" id="GO:0003735">
    <property type="term" value="F:structural constituent of ribosome"/>
    <property type="evidence" value="ECO:0000318"/>
    <property type="project" value="GO_Central"/>
</dbReference>
<dbReference type="SUPFAM" id="SSF54736">
    <property type="entry name" value="ClpS-like"/>
    <property type="match status" value="1"/>
</dbReference>
<name>B8LCT7_THAPS</name>
<dbReference type="FunFam" id="3.30.1390.10:FF:000001">
    <property type="entry name" value="50S ribosomal protein L7/L12"/>
    <property type="match status" value="1"/>
</dbReference>
<evidence type="ECO:0000259" key="4">
    <source>
        <dbReference type="Pfam" id="PF00542"/>
    </source>
</evidence>
<dbReference type="GO" id="GO:0005840">
    <property type="term" value="C:ribosome"/>
    <property type="evidence" value="ECO:0007669"/>
    <property type="project" value="UniProtKB-KW"/>
</dbReference>
<dbReference type="InterPro" id="IPR014719">
    <property type="entry name" value="Ribosomal_bL12_C/ClpS-like"/>
</dbReference>
<organism evidence="5 6">
    <name type="scientific">Thalassiosira pseudonana</name>
    <name type="common">Marine diatom</name>
    <name type="synonym">Cyclotella nana</name>
    <dbReference type="NCBI Taxonomy" id="35128"/>
    <lineage>
        <taxon>Eukaryota</taxon>
        <taxon>Sar</taxon>
        <taxon>Stramenopiles</taxon>
        <taxon>Ochrophyta</taxon>
        <taxon>Bacillariophyta</taxon>
        <taxon>Coscinodiscophyceae</taxon>
        <taxon>Thalassiosirophycidae</taxon>
        <taxon>Thalassiosirales</taxon>
        <taxon>Thalassiosiraceae</taxon>
        <taxon>Thalassiosira</taxon>
    </lineage>
</organism>
<dbReference type="NCBIfam" id="TIGR00855">
    <property type="entry name" value="L12"/>
    <property type="match status" value="1"/>
</dbReference>
<dbReference type="HOGENOM" id="CLU_086499_3_0_1"/>
<evidence type="ECO:0000256" key="2">
    <source>
        <dbReference type="ARBA" id="ARBA00022980"/>
    </source>
</evidence>
<keyword evidence="2" id="KW-0689">Ribosomal protein</keyword>
<feature type="domain" description="Large ribosomal subunit protein bL12 C-terminal" evidence="4">
    <location>
        <begin position="115"/>
        <end position="181"/>
    </location>
</feature>
<dbReference type="InterPro" id="IPR013823">
    <property type="entry name" value="Ribosomal_bL12_C"/>
</dbReference>